<keyword evidence="2" id="KW-0732">Signal</keyword>
<sequence length="348" mass="35866">MTIRRHLRLGLLLALTLSAVPATAVSQPARPDELAKVAARALADKGWELFNAGRYEEALAAFRSAEAQVHAPPFLLLAARSCERLGRLIEARALYRRVADEPLDASAPQAFHQAQADAKAGLAALAPRIPALEVAVAGAAPGAVALTLNGERIAVATPVERDPGEYELVATAPGYTPVTRMFRLTEGKRERVTIELSPASTAAATAPLPDRAPPAAESDARTIALIGGGAAGALVLAGVAFTLVANGHASDATQQWMKVKAMDGGSVNCSSPAGTDQAIQCQKLSSMVDDKYLFSNLAAWSFILGGASALGALGYTWLAGAPSEPEKQVHLSPLVTPGGAGVVAGGVF</sequence>
<keyword evidence="1" id="KW-1133">Transmembrane helix</keyword>
<reference evidence="3 4" key="1">
    <citation type="submission" date="2014-02" db="EMBL/GenBank/DDBJ databases">
        <title>The small core and large imbalanced accessory genome model reveals a collaborative survival strategy of Sorangium cellulosum strains in nature.</title>
        <authorList>
            <person name="Han K."/>
            <person name="Peng R."/>
            <person name="Blom J."/>
            <person name="Li Y.-Z."/>
        </authorList>
    </citation>
    <scope>NUCLEOTIDE SEQUENCE [LARGE SCALE GENOMIC DNA]</scope>
    <source>
        <strain evidence="3 4">So0157-18</strain>
    </source>
</reference>
<name>A0A150PRL9_SORCE</name>
<comment type="caution">
    <text evidence="3">The sequence shown here is derived from an EMBL/GenBank/DDBJ whole genome shotgun (WGS) entry which is preliminary data.</text>
</comment>
<feature type="chain" id="PRO_5007566121" description="PEGA domain-containing protein" evidence="2">
    <location>
        <begin position="25"/>
        <end position="348"/>
    </location>
</feature>
<accession>A0A150PRL9</accession>
<evidence type="ECO:0000256" key="1">
    <source>
        <dbReference type="SAM" id="Phobius"/>
    </source>
</evidence>
<keyword evidence="1" id="KW-0812">Transmembrane</keyword>
<gene>
    <name evidence="3" type="ORF">BE04_34495</name>
</gene>
<dbReference type="InterPro" id="IPR011990">
    <property type="entry name" value="TPR-like_helical_dom_sf"/>
</dbReference>
<evidence type="ECO:0000256" key="2">
    <source>
        <dbReference type="SAM" id="SignalP"/>
    </source>
</evidence>
<feature type="transmembrane region" description="Helical" evidence="1">
    <location>
        <begin position="293"/>
        <end position="318"/>
    </location>
</feature>
<dbReference type="AlphaFoldDB" id="A0A150PRL9"/>
<evidence type="ECO:0008006" key="5">
    <source>
        <dbReference type="Google" id="ProtNLM"/>
    </source>
</evidence>
<keyword evidence="1" id="KW-0472">Membrane</keyword>
<evidence type="ECO:0000313" key="3">
    <source>
        <dbReference type="EMBL" id="KYF58126.1"/>
    </source>
</evidence>
<protein>
    <recommendedName>
        <fullName evidence="5">PEGA domain-containing protein</fullName>
    </recommendedName>
</protein>
<feature type="transmembrane region" description="Helical" evidence="1">
    <location>
        <begin position="223"/>
        <end position="245"/>
    </location>
</feature>
<dbReference type="Gene3D" id="1.25.40.10">
    <property type="entry name" value="Tetratricopeptide repeat domain"/>
    <property type="match status" value="1"/>
</dbReference>
<feature type="signal peptide" evidence="2">
    <location>
        <begin position="1"/>
        <end position="24"/>
    </location>
</feature>
<dbReference type="EMBL" id="JELX01001678">
    <property type="protein sequence ID" value="KYF58126.1"/>
    <property type="molecule type" value="Genomic_DNA"/>
</dbReference>
<evidence type="ECO:0000313" key="4">
    <source>
        <dbReference type="Proteomes" id="UP000075604"/>
    </source>
</evidence>
<dbReference type="Proteomes" id="UP000075604">
    <property type="component" value="Unassembled WGS sequence"/>
</dbReference>
<organism evidence="3 4">
    <name type="scientific">Sorangium cellulosum</name>
    <name type="common">Polyangium cellulosum</name>
    <dbReference type="NCBI Taxonomy" id="56"/>
    <lineage>
        <taxon>Bacteria</taxon>
        <taxon>Pseudomonadati</taxon>
        <taxon>Myxococcota</taxon>
        <taxon>Polyangia</taxon>
        <taxon>Polyangiales</taxon>
        <taxon>Polyangiaceae</taxon>
        <taxon>Sorangium</taxon>
    </lineage>
</organism>
<proteinExistence type="predicted"/>
<dbReference type="SUPFAM" id="SSF48452">
    <property type="entry name" value="TPR-like"/>
    <property type="match status" value="1"/>
</dbReference>